<sequence length="132" mass="14884">MTELTAQQTAQLDQVLTDRYQSLRNEVQEEMERTGNIQYVELMGRDPGDIGDESVADAVADLNLEIVDRQVKEMRDIESARRRIKAGSYGICMDCGADIGFDRLMAYPTAKRCLACQQQHDRVYAAEAHPSL</sequence>
<dbReference type="OrthoDB" id="9811543at2"/>
<dbReference type="PANTHER" id="PTHR33823">
    <property type="entry name" value="RNA POLYMERASE-BINDING TRANSCRIPTION FACTOR DKSA-RELATED"/>
    <property type="match status" value="1"/>
</dbReference>
<dbReference type="PANTHER" id="PTHR33823:SF4">
    <property type="entry name" value="GENERAL STRESS PROTEIN 16O"/>
    <property type="match status" value="1"/>
</dbReference>
<dbReference type="Gene3D" id="1.20.120.910">
    <property type="entry name" value="DksA, coiled-coil domain"/>
    <property type="match status" value="1"/>
</dbReference>
<dbReference type="SUPFAM" id="SSF109635">
    <property type="entry name" value="DnaK suppressor protein DksA, alpha-hairpin domain"/>
    <property type="match status" value="1"/>
</dbReference>
<evidence type="ECO:0000256" key="4">
    <source>
        <dbReference type="PROSITE-ProRule" id="PRU00510"/>
    </source>
</evidence>
<keyword evidence="2" id="KW-0863">Zinc-finger</keyword>
<dbReference type="EMBL" id="BGOW01000036">
    <property type="protein sequence ID" value="GCB02271.1"/>
    <property type="molecule type" value="Genomic_DNA"/>
</dbReference>
<keyword evidence="3" id="KW-0862">Zinc</keyword>
<gene>
    <name evidence="6" type="ORF">SFMTTN_3094</name>
</gene>
<comment type="caution">
    <text evidence="6">The sequence shown here is derived from an EMBL/GenBank/DDBJ whole genome shotgun (WGS) entry which is preliminary data.</text>
</comment>
<feature type="zinc finger region" description="dksA C4-type" evidence="4">
    <location>
        <begin position="92"/>
        <end position="116"/>
    </location>
</feature>
<keyword evidence="1" id="KW-0479">Metal-binding</keyword>
<dbReference type="RefSeq" id="WP_124706010.1">
    <property type="nucleotide sequence ID" value="NZ_BGOW01000036.1"/>
</dbReference>
<evidence type="ECO:0000256" key="2">
    <source>
        <dbReference type="ARBA" id="ARBA00022771"/>
    </source>
</evidence>
<reference evidence="6 7" key="1">
    <citation type="journal article" date="2019" name="Front. Microbiol.">
        <title>Genomes of Neutrophilic Sulfur-Oxidizing Chemolithoautotrophs Representing 9 Proteobacterial Species From 8 Genera.</title>
        <authorList>
            <person name="Watanabe T."/>
            <person name="Kojima H."/>
            <person name="Umezawa K."/>
            <person name="Hori C."/>
            <person name="Takasuka T.E."/>
            <person name="Kato Y."/>
            <person name="Fukui M."/>
        </authorList>
    </citation>
    <scope>NUCLEOTIDE SEQUENCE [LARGE SCALE GENOMIC DNA]</scope>
    <source>
        <strain evidence="6 7">TTN</strain>
    </source>
</reference>
<evidence type="ECO:0000256" key="3">
    <source>
        <dbReference type="ARBA" id="ARBA00022833"/>
    </source>
</evidence>
<dbReference type="SUPFAM" id="SSF57716">
    <property type="entry name" value="Glucocorticoid receptor-like (DNA-binding domain)"/>
    <property type="match status" value="1"/>
</dbReference>
<dbReference type="InterPro" id="IPR000962">
    <property type="entry name" value="Znf_DskA_TraR"/>
</dbReference>
<dbReference type="Pfam" id="PF01258">
    <property type="entry name" value="zf-dskA_traR"/>
    <property type="match status" value="1"/>
</dbReference>
<evidence type="ECO:0000256" key="1">
    <source>
        <dbReference type="ARBA" id="ARBA00022723"/>
    </source>
</evidence>
<protein>
    <submittedName>
        <fullName evidence="6">DnaK suppressor protein</fullName>
    </submittedName>
</protein>
<proteinExistence type="predicted"/>
<evidence type="ECO:0000259" key="5">
    <source>
        <dbReference type="Pfam" id="PF01258"/>
    </source>
</evidence>
<feature type="domain" description="Zinc finger DksA/TraR C4-type" evidence="5">
    <location>
        <begin position="87"/>
        <end position="121"/>
    </location>
</feature>
<accession>A0A401JZQ5</accession>
<dbReference type="PROSITE" id="PS51128">
    <property type="entry name" value="ZF_DKSA_2"/>
    <property type="match status" value="1"/>
</dbReference>
<dbReference type="AlphaFoldDB" id="A0A401JZQ5"/>
<name>A0A401JZQ5_9PROT</name>
<dbReference type="InterPro" id="IPR037187">
    <property type="entry name" value="DnaK_N"/>
</dbReference>
<organism evidence="6 7">
    <name type="scientific">Sulfuriferula multivorans</name>
    <dbReference type="NCBI Taxonomy" id="1559896"/>
    <lineage>
        <taxon>Bacteria</taxon>
        <taxon>Pseudomonadati</taxon>
        <taxon>Pseudomonadota</taxon>
        <taxon>Betaproteobacteria</taxon>
        <taxon>Nitrosomonadales</taxon>
        <taxon>Sulfuricellaceae</taxon>
        <taxon>Sulfuriferula</taxon>
    </lineage>
</organism>
<keyword evidence="7" id="KW-1185">Reference proteome</keyword>
<evidence type="ECO:0000313" key="7">
    <source>
        <dbReference type="Proteomes" id="UP000286806"/>
    </source>
</evidence>
<evidence type="ECO:0000313" key="6">
    <source>
        <dbReference type="EMBL" id="GCB02271.1"/>
    </source>
</evidence>
<dbReference type="GO" id="GO:0008270">
    <property type="term" value="F:zinc ion binding"/>
    <property type="evidence" value="ECO:0007669"/>
    <property type="project" value="UniProtKB-KW"/>
</dbReference>
<dbReference type="Proteomes" id="UP000286806">
    <property type="component" value="Unassembled WGS sequence"/>
</dbReference>